<dbReference type="Pfam" id="PF03374">
    <property type="entry name" value="ANT"/>
    <property type="match status" value="1"/>
</dbReference>
<proteinExistence type="predicted"/>
<dbReference type="InterPro" id="IPR005039">
    <property type="entry name" value="Ant_C"/>
</dbReference>
<dbReference type="RefSeq" id="WP_008698218.1">
    <property type="nucleotide sequence ID" value="NZ_KE161009.1"/>
</dbReference>
<dbReference type="InterPro" id="IPR014054">
    <property type="entry name" value="Phage_regulatory_Rha"/>
</dbReference>
<gene>
    <name evidence="2" type="ORF">HMPREF0402_02498</name>
</gene>
<comment type="caution">
    <text evidence="2">The sequence shown here is derived from an EMBL/GenBank/DDBJ whole genome shotgun (WGS) entry which is preliminary data.</text>
</comment>
<dbReference type="HOGENOM" id="CLU_046670_7_4_0"/>
<evidence type="ECO:0000313" key="2">
    <source>
        <dbReference type="EMBL" id="EHO79759.1"/>
    </source>
</evidence>
<sequence>MNNLAVLERKNTVELVTFENEGMTSLEIAELIGKRHADVMRDIRDEISKLGDEIAERIFALSEYKDITGRKLPMYNCTSDGVMQLAARYDAMVRYKLIQRAKELQSGFKAPQTYAEALEIAAQQAKLIENQEKQIKTLQPKADYYDNVLVPDHVFAVAHIAKDLGISSTKLNKTLEKLKIQYNPKVKHMPWALYSKFGWLVPQHCDYEDFKNEFMSAPSKQLKWSQKGREWIIDTLDEAGYIDWYDGKPRFKDKK</sequence>
<protein>
    <submittedName>
        <fullName evidence="2">Rha family phage regulatory protein</fullName>
    </submittedName>
</protein>
<dbReference type="PATRIC" id="fig|457404.5.peg.2650"/>
<organism evidence="2 3">
    <name type="scientific">Fusobacterium ulcerans 12-1B</name>
    <dbReference type="NCBI Taxonomy" id="457404"/>
    <lineage>
        <taxon>Bacteria</taxon>
        <taxon>Fusobacteriati</taxon>
        <taxon>Fusobacteriota</taxon>
        <taxon>Fusobacteriia</taxon>
        <taxon>Fusobacteriales</taxon>
        <taxon>Fusobacteriaceae</taxon>
        <taxon>Fusobacterium</taxon>
    </lineage>
</organism>
<name>H1PVQ5_9FUSO</name>
<evidence type="ECO:0000259" key="1">
    <source>
        <dbReference type="Pfam" id="PF03374"/>
    </source>
</evidence>
<dbReference type="EMBL" id="AGWJ02000023">
    <property type="protein sequence ID" value="EHO79759.1"/>
    <property type="molecule type" value="Genomic_DNA"/>
</dbReference>
<accession>H1PVQ5</accession>
<feature type="domain" description="Antirepressor protein C-terminal" evidence="1">
    <location>
        <begin position="132"/>
        <end position="237"/>
    </location>
</feature>
<dbReference type="BioCyc" id="FSP457404-HMP:GTSQ-2523-MONOMER"/>
<reference evidence="2 3" key="1">
    <citation type="submission" date="2012-07" db="EMBL/GenBank/DDBJ databases">
        <title>The Genome Sequence of Fusobacterium ulcerans 12_1B.</title>
        <authorList>
            <consortium name="The Broad Institute Genome Sequencing Platform"/>
            <person name="Earl A."/>
            <person name="Ward D."/>
            <person name="Feldgarden M."/>
            <person name="Gevers D."/>
            <person name="Strauss J."/>
            <person name="Ambrose C.E."/>
            <person name="Allen-Vercoe E."/>
            <person name="Walker B."/>
            <person name="Young S.K."/>
            <person name="Zeng Q."/>
            <person name="Gargeya S."/>
            <person name="Fitzgerald M."/>
            <person name="Haas B."/>
            <person name="Abouelleil A."/>
            <person name="Alvarado L."/>
            <person name="Arachchi H.M."/>
            <person name="Berlin A.M."/>
            <person name="Chapman S.B."/>
            <person name="Goldberg J."/>
            <person name="Griggs A."/>
            <person name="Gujja S."/>
            <person name="Hansen M."/>
            <person name="Howarth C."/>
            <person name="Imamovic A."/>
            <person name="Larimer J."/>
            <person name="McCowen C."/>
            <person name="Montmayeur A."/>
            <person name="Murphy C."/>
            <person name="Neiman D."/>
            <person name="Pearson M."/>
            <person name="Priest M."/>
            <person name="Roberts A."/>
            <person name="Saif S."/>
            <person name="Shea T."/>
            <person name="Sisk P."/>
            <person name="Sykes S."/>
            <person name="Wortman J."/>
            <person name="Nusbaum C."/>
            <person name="Birren B."/>
        </authorList>
    </citation>
    <scope>NUCLEOTIDE SEQUENCE [LARGE SCALE GENOMIC DNA]</scope>
    <source>
        <strain evidence="2 3">12_1B</strain>
    </source>
</reference>
<dbReference type="GO" id="GO:0003677">
    <property type="term" value="F:DNA binding"/>
    <property type="evidence" value="ECO:0007669"/>
    <property type="project" value="InterPro"/>
</dbReference>
<dbReference type="Pfam" id="PF09669">
    <property type="entry name" value="Phage_pRha"/>
    <property type="match status" value="1"/>
</dbReference>
<keyword evidence="3" id="KW-1185">Reference proteome</keyword>
<dbReference type="Proteomes" id="UP000003233">
    <property type="component" value="Unassembled WGS sequence"/>
</dbReference>
<evidence type="ECO:0000313" key="3">
    <source>
        <dbReference type="Proteomes" id="UP000003233"/>
    </source>
</evidence>
<dbReference type="AlphaFoldDB" id="H1PVQ5"/>